<dbReference type="Gene3D" id="3.40.50.150">
    <property type="entry name" value="Vaccinia Virus protein VP39"/>
    <property type="match status" value="1"/>
</dbReference>
<gene>
    <name evidence="2" type="ORF">KK078_16300</name>
</gene>
<dbReference type="GO" id="GO:0008168">
    <property type="term" value="F:methyltransferase activity"/>
    <property type="evidence" value="ECO:0007669"/>
    <property type="project" value="UniProtKB-KW"/>
</dbReference>
<dbReference type="CDD" id="cd02440">
    <property type="entry name" value="AdoMet_MTases"/>
    <property type="match status" value="1"/>
</dbReference>
<sequence>MMNLDLQNLIDTTDDDFDAIYPAHIRRLARKHWTPVSVAKAAAQFLANRRGVHVLDIGSGVGKFCMIGAATTHGHFTGVEQRAELVELSRTLADAYHLTNTTYINANIISIDFRDFNGFYFYNSFYENMDPRQSIDQTIALSAGYYNSYGVQTANKLSSLPSGVRLATYFTEEWMIPTNFTLVDTQFKGNLKLWEKVY</sequence>
<organism evidence="2 3">
    <name type="scientific">Dawidia soli</name>
    <dbReference type="NCBI Taxonomy" id="2782352"/>
    <lineage>
        <taxon>Bacteria</taxon>
        <taxon>Pseudomonadati</taxon>
        <taxon>Bacteroidota</taxon>
        <taxon>Cytophagia</taxon>
        <taxon>Cytophagales</taxon>
        <taxon>Chryseotaleaceae</taxon>
        <taxon>Dawidia</taxon>
    </lineage>
</organism>
<name>A0AAP2GJM3_9BACT</name>
<dbReference type="Pfam" id="PF13847">
    <property type="entry name" value="Methyltransf_31"/>
    <property type="match status" value="1"/>
</dbReference>
<evidence type="ECO:0000313" key="3">
    <source>
        <dbReference type="Proteomes" id="UP001319180"/>
    </source>
</evidence>
<keyword evidence="3" id="KW-1185">Reference proteome</keyword>
<dbReference type="EMBL" id="JAHESC010000023">
    <property type="protein sequence ID" value="MBT1688133.1"/>
    <property type="molecule type" value="Genomic_DNA"/>
</dbReference>
<dbReference type="SUPFAM" id="SSF53335">
    <property type="entry name" value="S-adenosyl-L-methionine-dependent methyltransferases"/>
    <property type="match status" value="1"/>
</dbReference>
<keyword evidence="2" id="KW-0808">Transferase</keyword>
<dbReference type="RefSeq" id="WP_254091360.1">
    <property type="nucleotide sequence ID" value="NZ_JAHESC010000023.1"/>
</dbReference>
<keyword evidence="2" id="KW-0489">Methyltransferase</keyword>
<proteinExistence type="predicted"/>
<evidence type="ECO:0000259" key="1">
    <source>
        <dbReference type="Pfam" id="PF13847"/>
    </source>
</evidence>
<comment type="caution">
    <text evidence="2">The sequence shown here is derived from an EMBL/GenBank/DDBJ whole genome shotgun (WGS) entry which is preliminary data.</text>
</comment>
<dbReference type="Proteomes" id="UP001319180">
    <property type="component" value="Unassembled WGS sequence"/>
</dbReference>
<dbReference type="GO" id="GO:0032259">
    <property type="term" value="P:methylation"/>
    <property type="evidence" value="ECO:0007669"/>
    <property type="project" value="UniProtKB-KW"/>
</dbReference>
<evidence type="ECO:0000313" key="2">
    <source>
        <dbReference type="EMBL" id="MBT1688133.1"/>
    </source>
</evidence>
<dbReference type="AlphaFoldDB" id="A0AAP2GJM3"/>
<dbReference type="InterPro" id="IPR025714">
    <property type="entry name" value="Methyltranfer_dom"/>
</dbReference>
<protein>
    <submittedName>
        <fullName evidence="2">Class I SAM-dependent methyltransferase</fullName>
    </submittedName>
</protein>
<dbReference type="InterPro" id="IPR029063">
    <property type="entry name" value="SAM-dependent_MTases_sf"/>
</dbReference>
<accession>A0AAP2GJM3</accession>
<reference evidence="2 3" key="1">
    <citation type="submission" date="2021-05" db="EMBL/GenBank/DDBJ databases">
        <title>A Polyphasic approach of four new species of the genus Ohtaekwangia: Ohtaekwangia histidinii sp. nov., Ohtaekwangia cretensis sp. nov., Ohtaekwangia indiensis sp. nov., Ohtaekwangia reichenbachii sp. nov. from diverse environment.</title>
        <authorList>
            <person name="Octaviana S."/>
        </authorList>
    </citation>
    <scope>NUCLEOTIDE SEQUENCE [LARGE SCALE GENOMIC DNA]</scope>
    <source>
        <strain evidence="2 3">PWU37</strain>
    </source>
</reference>
<feature type="domain" description="Methyltransferase" evidence="1">
    <location>
        <begin position="50"/>
        <end position="115"/>
    </location>
</feature>